<evidence type="ECO:0000313" key="3">
    <source>
        <dbReference type="Proteomes" id="UP001275084"/>
    </source>
</evidence>
<protein>
    <recommendedName>
        <fullName evidence="4">Cytochrome P450</fullName>
    </recommendedName>
</protein>
<comment type="caution">
    <text evidence="2">The sequence shown here is derived from an EMBL/GenBank/DDBJ whole genome shotgun (WGS) entry which is preliminary data.</text>
</comment>
<keyword evidence="1" id="KW-1133">Transmembrane helix</keyword>
<sequence>MAISLLSYDGFTLSVALGITIALALTYIAVVPLRLDPKEPPILRPRVPLIGHLIGLISLAHSYHRLQ</sequence>
<name>A0AAJ0HDA0_9PEZI</name>
<feature type="transmembrane region" description="Helical" evidence="1">
    <location>
        <begin position="12"/>
        <end position="35"/>
    </location>
</feature>
<keyword evidence="1" id="KW-0472">Membrane</keyword>
<gene>
    <name evidence="2" type="ORF">B0T25DRAFT_546433</name>
</gene>
<reference evidence="2" key="1">
    <citation type="journal article" date="2023" name="Mol. Phylogenet. Evol.">
        <title>Genome-scale phylogeny and comparative genomics of the fungal order Sordariales.</title>
        <authorList>
            <person name="Hensen N."/>
            <person name="Bonometti L."/>
            <person name="Westerberg I."/>
            <person name="Brannstrom I.O."/>
            <person name="Guillou S."/>
            <person name="Cros-Aarteil S."/>
            <person name="Calhoun S."/>
            <person name="Haridas S."/>
            <person name="Kuo A."/>
            <person name="Mondo S."/>
            <person name="Pangilinan J."/>
            <person name="Riley R."/>
            <person name="LaButti K."/>
            <person name="Andreopoulos B."/>
            <person name="Lipzen A."/>
            <person name="Chen C."/>
            <person name="Yan M."/>
            <person name="Daum C."/>
            <person name="Ng V."/>
            <person name="Clum A."/>
            <person name="Steindorff A."/>
            <person name="Ohm R.A."/>
            <person name="Martin F."/>
            <person name="Silar P."/>
            <person name="Natvig D.O."/>
            <person name="Lalanne C."/>
            <person name="Gautier V."/>
            <person name="Ament-Velasquez S.L."/>
            <person name="Kruys A."/>
            <person name="Hutchinson M.I."/>
            <person name="Powell A.J."/>
            <person name="Barry K."/>
            <person name="Miller A.N."/>
            <person name="Grigoriev I.V."/>
            <person name="Debuchy R."/>
            <person name="Gladieux P."/>
            <person name="Hiltunen Thoren M."/>
            <person name="Johannesson H."/>
        </authorList>
    </citation>
    <scope>NUCLEOTIDE SEQUENCE</scope>
    <source>
        <strain evidence="2">CBS 955.72</strain>
    </source>
</reference>
<evidence type="ECO:0008006" key="4">
    <source>
        <dbReference type="Google" id="ProtNLM"/>
    </source>
</evidence>
<evidence type="ECO:0000256" key="1">
    <source>
        <dbReference type="SAM" id="Phobius"/>
    </source>
</evidence>
<dbReference type="AlphaFoldDB" id="A0AAJ0HDA0"/>
<proteinExistence type="predicted"/>
<keyword evidence="1" id="KW-0812">Transmembrane</keyword>
<organism evidence="2 3">
    <name type="scientific">Lasiosphaeria hispida</name>
    <dbReference type="NCBI Taxonomy" id="260671"/>
    <lineage>
        <taxon>Eukaryota</taxon>
        <taxon>Fungi</taxon>
        <taxon>Dikarya</taxon>
        <taxon>Ascomycota</taxon>
        <taxon>Pezizomycotina</taxon>
        <taxon>Sordariomycetes</taxon>
        <taxon>Sordariomycetidae</taxon>
        <taxon>Sordariales</taxon>
        <taxon>Lasiosphaeriaceae</taxon>
        <taxon>Lasiosphaeria</taxon>
    </lineage>
</organism>
<dbReference type="EMBL" id="JAUIQD010000005">
    <property type="protein sequence ID" value="KAK3348749.1"/>
    <property type="molecule type" value="Genomic_DNA"/>
</dbReference>
<dbReference type="Proteomes" id="UP001275084">
    <property type="component" value="Unassembled WGS sequence"/>
</dbReference>
<reference evidence="2" key="2">
    <citation type="submission" date="2023-06" db="EMBL/GenBank/DDBJ databases">
        <authorList>
            <consortium name="Lawrence Berkeley National Laboratory"/>
            <person name="Haridas S."/>
            <person name="Hensen N."/>
            <person name="Bonometti L."/>
            <person name="Westerberg I."/>
            <person name="Brannstrom I.O."/>
            <person name="Guillou S."/>
            <person name="Cros-Aarteil S."/>
            <person name="Calhoun S."/>
            <person name="Kuo A."/>
            <person name="Mondo S."/>
            <person name="Pangilinan J."/>
            <person name="Riley R."/>
            <person name="Labutti K."/>
            <person name="Andreopoulos B."/>
            <person name="Lipzen A."/>
            <person name="Chen C."/>
            <person name="Yanf M."/>
            <person name="Daum C."/>
            <person name="Ng V."/>
            <person name="Clum A."/>
            <person name="Steindorff A."/>
            <person name="Ohm R."/>
            <person name="Martin F."/>
            <person name="Silar P."/>
            <person name="Natvig D."/>
            <person name="Lalanne C."/>
            <person name="Gautier V."/>
            <person name="Ament-Velasquez S.L."/>
            <person name="Kruys A."/>
            <person name="Hutchinson M.I."/>
            <person name="Powell A.J."/>
            <person name="Barry K."/>
            <person name="Miller A.N."/>
            <person name="Grigoriev I.V."/>
            <person name="Debuchy R."/>
            <person name="Gladieux P."/>
            <person name="Thoren M.H."/>
            <person name="Johannesson H."/>
        </authorList>
    </citation>
    <scope>NUCLEOTIDE SEQUENCE</scope>
    <source>
        <strain evidence="2">CBS 955.72</strain>
    </source>
</reference>
<evidence type="ECO:0000313" key="2">
    <source>
        <dbReference type="EMBL" id="KAK3348749.1"/>
    </source>
</evidence>
<keyword evidence="3" id="KW-1185">Reference proteome</keyword>
<accession>A0AAJ0HDA0</accession>